<reference evidence="1" key="1">
    <citation type="journal article" date="2008" name="BMC Genomics">
        <title>Analysis of 4,664 high-quality sequence-finished poplar full-length cDNA clones and their utility for the discovery of genes responding to insect feeding.</title>
        <authorList>
            <person name="Ralph S.G."/>
            <person name="Chun H.J."/>
            <person name="Cooper D."/>
            <person name="Kirkpatrick R."/>
            <person name="Kolosova N."/>
            <person name="Gunter L."/>
            <person name="Tuskan G.A."/>
            <person name="Douglas C.J."/>
            <person name="Holt R.A."/>
            <person name="Jones S.J."/>
            <person name="Marra M.A."/>
            <person name="Bohlmann J."/>
        </authorList>
    </citation>
    <scope>NUCLEOTIDE SEQUENCE</scope>
    <source>
        <tissue evidence="1">Phloem and cambium</tissue>
    </source>
</reference>
<sequence>MTNISQLKRWKLAEEGKIAVLLLRSMFIVQRSIIRVANQQALDHENFPVVSRKRNRSAA</sequence>
<proteinExistence type="evidence at transcript level"/>
<dbReference type="EMBL" id="EF146153">
    <property type="protein sequence ID" value="ABK94248.1"/>
    <property type="molecule type" value="mRNA"/>
</dbReference>
<organism evidence="1">
    <name type="scientific">Populus trichocarpa</name>
    <name type="common">Western balsam poplar</name>
    <name type="synonym">Populus balsamifera subsp. trichocarpa</name>
    <dbReference type="NCBI Taxonomy" id="3694"/>
    <lineage>
        <taxon>Eukaryota</taxon>
        <taxon>Viridiplantae</taxon>
        <taxon>Streptophyta</taxon>
        <taxon>Embryophyta</taxon>
        <taxon>Tracheophyta</taxon>
        <taxon>Spermatophyta</taxon>
        <taxon>Magnoliopsida</taxon>
        <taxon>eudicotyledons</taxon>
        <taxon>Gunneridae</taxon>
        <taxon>Pentapetalae</taxon>
        <taxon>rosids</taxon>
        <taxon>fabids</taxon>
        <taxon>Malpighiales</taxon>
        <taxon>Salicaceae</taxon>
        <taxon>Saliceae</taxon>
        <taxon>Populus</taxon>
    </lineage>
</organism>
<accession>A9PCZ5</accession>
<evidence type="ECO:0000313" key="1">
    <source>
        <dbReference type="EMBL" id="ABK94248.1"/>
    </source>
</evidence>
<name>A9PCZ5_POPTR</name>
<dbReference type="AlphaFoldDB" id="A9PCZ5"/>
<protein>
    <submittedName>
        <fullName evidence="1">Uncharacterized protein</fullName>
    </submittedName>
</protein>